<sequence length="194" mass="21904">MPCLPTRNDIVAEIDEGLSAILNNALAEQEEIPFMAIDFEGSSEKIGEKNHYVLRLYGSLINGQKAVVTFTGIQIFFDTLVPVNEFVDDFKIKIDTILSSIINTYKIEYIKAFPLRGYYTEKKSYLRIFTLGSGDRKKVLQAIQDNNFEIASDDMFSFHHKIARENGIVISAQLASLGKKKERLGKMISSVKVK</sequence>
<name>A0A9N9DJ04_9GLOM</name>
<dbReference type="InterPro" id="IPR012337">
    <property type="entry name" value="RNaseH-like_sf"/>
</dbReference>
<feature type="non-terminal residue" evidence="1">
    <location>
        <position position="194"/>
    </location>
</feature>
<dbReference type="Proteomes" id="UP000789405">
    <property type="component" value="Unassembled WGS sequence"/>
</dbReference>
<proteinExistence type="predicted"/>
<comment type="caution">
    <text evidence="1">The sequence shown here is derived from an EMBL/GenBank/DDBJ whole genome shotgun (WGS) entry which is preliminary data.</text>
</comment>
<protein>
    <submittedName>
        <fullName evidence="1">10351_t:CDS:1</fullName>
    </submittedName>
</protein>
<organism evidence="1 2">
    <name type="scientific">Dentiscutata erythropus</name>
    <dbReference type="NCBI Taxonomy" id="1348616"/>
    <lineage>
        <taxon>Eukaryota</taxon>
        <taxon>Fungi</taxon>
        <taxon>Fungi incertae sedis</taxon>
        <taxon>Mucoromycota</taxon>
        <taxon>Glomeromycotina</taxon>
        <taxon>Glomeromycetes</taxon>
        <taxon>Diversisporales</taxon>
        <taxon>Gigasporaceae</taxon>
        <taxon>Dentiscutata</taxon>
    </lineage>
</organism>
<evidence type="ECO:0000313" key="1">
    <source>
        <dbReference type="EMBL" id="CAG8642790.1"/>
    </source>
</evidence>
<dbReference type="EMBL" id="CAJVPY010005426">
    <property type="protein sequence ID" value="CAG8642790.1"/>
    <property type="molecule type" value="Genomic_DNA"/>
</dbReference>
<reference evidence="1" key="1">
    <citation type="submission" date="2021-06" db="EMBL/GenBank/DDBJ databases">
        <authorList>
            <person name="Kallberg Y."/>
            <person name="Tangrot J."/>
            <person name="Rosling A."/>
        </authorList>
    </citation>
    <scope>NUCLEOTIDE SEQUENCE</scope>
    <source>
        <strain evidence="1">MA453B</strain>
    </source>
</reference>
<dbReference type="Gene3D" id="3.30.342.10">
    <property type="entry name" value="DNA Polymerase, chain B, domain 1"/>
    <property type="match status" value="1"/>
</dbReference>
<evidence type="ECO:0000313" key="2">
    <source>
        <dbReference type="Proteomes" id="UP000789405"/>
    </source>
</evidence>
<dbReference type="SUPFAM" id="SSF53098">
    <property type="entry name" value="Ribonuclease H-like"/>
    <property type="match status" value="1"/>
</dbReference>
<accession>A0A9N9DJ04</accession>
<keyword evidence="2" id="KW-1185">Reference proteome</keyword>
<dbReference type="AlphaFoldDB" id="A0A9N9DJ04"/>
<gene>
    <name evidence="1" type="ORF">DERYTH_LOCUS9751</name>
</gene>